<evidence type="ECO:0000313" key="5">
    <source>
        <dbReference type="EMBL" id="SEC89527.1"/>
    </source>
</evidence>
<dbReference type="EMBL" id="FNSV01000005">
    <property type="protein sequence ID" value="SEC89527.1"/>
    <property type="molecule type" value="Genomic_DNA"/>
</dbReference>
<dbReference type="Proteomes" id="UP000183561">
    <property type="component" value="Unassembled WGS sequence"/>
</dbReference>
<sequence>MTQTVASTPTQVRRGDGTSLVSAEDFAPRRHFIAGEFVTGASGASIDVVNPADGSVLTTVLEGTADDVDKAVDAALAAKAGWARLVPKERAEILHKIADRLAGNADLLARLESANTGKPLMVSQDDVSGSIDTFRFMAGASRAITSQAAADYAEGHLSVILREPLGVVGVVTPWNYPLLMAAWKIAPILAAGNTMVIKPSEQTPLTTLKFAELVADLLPAGVFNVVTGYGPVVGNRLSGHPQIDMIALTGSVGSGKAVAQKAAESLKRVHLELGGKAPVIVFDDANLEEAATSLRAAGYWNSGQECGAGCRVLVHESVAEEFTEHLVREVGSLVVGEPGAGDDIEIGPLVSKAHFDRVSGFLTRASEQGIRAALGGAPIDGPGYFVPPTVLVDVPDGAECSREEIFGPVVTVETFTDENNAIDRANDVPYGLAASVWTENARRSHDLPARLDFGTVWVNSHLVLANEVPWGGFKGSGYGRDLSIYALDDYSRTKHVMHNHNR</sequence>
<evidence type="ECO:0000259" key="4">
    <source>
        <dbReference type="Pfam" id="PF00171"/>
    </source>
</evidence>
<reference evidence="6" key="1">
    <citation type="submission" date="2016-10" db="EMBL/GenBank/DDBJ databases">
        <authorList>
            <person name="Varghese N."/>
            <person name="Submissions S."/>
        </authorList>
    </citation>
    <scope>NUCLEOTIDE SEQUENCE [LARGE SCALE GENOMIC DNA]</scope>
    <source>
        <strain evidence="6">DSM 44498</strain>
    </source>
</reference>
<dbReference type="InterPro" id="IPR016162">
    <property type="entry name" value="Ald_DH_N"/>
</dbReference>
<comment type="similarity">
    <text evidence="1 3">Belongs to the aldehyde dehydrogenase family.</text>
</comment>
<evidence type="ECO:0000313" key="6">
    <source>
        <dbReference type="Proteomes" id="UP000183561"/>
    </source>
</evidence>
<organism evidence="5 6">
    <name type="scientific">Rhodococcus koreensis</name>
    <dbReference type="NCBI Taxonomy" id="99653"/>
    <lineage>
        <taxon>Bacteria</taxon>
        <taxon>Bacillati</taxon>
        <taxon>Actinomycetota</taxon>
        <taxon>Actinomycetes</taxon>
        <taxon>Mycobacteriales</taxon>
        <taxon>Nocardiaceae</taxon>
        <taxon>Rhodococcus</taxon>
    </lineage>
</organism>
<gene>
    <name evidence="5" type="ORF">SAMN04490239_5883</name>
</gene>
<dbReference type="PANTHER" id="PTHR11699">
    <property type="entry name" value="ALDEHYDE DEHYDROGENASE-RELATED"/>
    <property type="match status" value="1"/>
</dbReference>
<keyword evidence="6" id="KW-1185">Reference proteome</keyword>
<dbReference type="GO" id="GO:0016620">
    <property type="term" value="F:oxidoreductase activity, acting on the aldehyde or oxo group of donors, NAD or NADP as acceptor"/>
    <property type="evidence" value="ECO:0007669"/>
    <property type="project" value="InterPro"/>
</dbReference>
<dbReference type="FunFam" id="3.40.605.10:FF:000001">
    <property type="entry name" value="Aldehyde dehydrogenase 1"/>
    <property type="match status" value="1"/>
</dbReference>
<dbReference type="InterPro" id="IPR016163">
    <property type="entry name" value="Ald_DH_C"/>
</dbReference>
<evidence type="ECO:0000256" key="1">
    <source>
        <dbReference type="ARBA" id="ARBA00009986"/>
    </source>
</evidence>
<dbReference type="Pfam" id="PF00171">
    <property type="entry name" value="Aldedh"/>
    <property type="match status" value="1"/>
</dbReference>
<accession>A0A1H4W891</accession>
<dbReference type="InterPro" id="IPR015590">
    <property type="entry name" value="Aldehyde_DH_dom"/>
</dbReference>
<proteinExistence type="inferred from homology"/>
<evidence type="ECO:0000256" key="3">
    <source>
        <dbReference type="RuleBase" id="RU003345"/>
    </source>
</evidence>
<dbReference type="NCBIfam" id="NF010000">
    <property type="entry name" value="PRK13473.1"/>
    <property type="match status" value="1"/>
</dbReference>
<dbReference type="OrthoDB" id="6882680at2"/>
<protein>
    <submittedName>
        <fullName evidence="5">Aminobutyraldehyde dehydrogenase</fullName>
    </submittedName>
</protein>
<feature type="domain" description="Aldehyde dehydrogenase" evidence="4">
    <location>
        <begin position="38"/>
        <end position="496"/>
    </location>
</feature>
<dbReference type="InterPro" id="IPR016161">
    <property type="entry name" value="Ald_DH/histidinol_DH"/>
</dbReference>
<dbReference type="RefSeq" id="WP_083395701.1">
    <property type="nucleotide sequence ID" value="NZ_CP070609.1"/>
</dbReference>
<dbReference type="Gene3D" id="3.40.309.10">
    <property type="entry name" value="Aldehyde Dehydrogenase, Chain A, domain 2"/>
    <property type="match status" value="1"/>
</dbReference>
<dbReference type="PROSITE" id="PS00687">
    <property type="entry name" value="ALDEHYDE_DEHYDR_GLU"/>
    <property type="match status" value="1"/>
</dbReference>
<evidence type="ECO:0000256" key="2">
    <source>
        <dbReference type="ARBA" id="ARBA00023002"/>
    </source>
</evidence>
<dbReference type="InterPro" id="IPR029510">
    <property type="entry name" value="Ald_DH_CS_GLU"/>
</dbReference>
<name>A0A1H4W891_9NOCA</name>
<dbReference type="SUPFAM" id="SSF53720">
    <property type="entry name" value="ALDH-like"/>
    <property type="match status" value="1"/>
</dbReference>
<keyword evidence="2 3" id="KW-0560">Oxidoreductase</keyword>
<dbReference type="FunFam" id="3.40.309.10:FF:000012">
    <property type="entry name" value="Betaine aldehyde dehydrogenase"/>
    <property type="match status" value="1"/>
</dbReference>
<dbReference type="AlphaFoldDB" id="A0A1H4W891"/>
<dbReference type="Gene3D" id="3.40.605.10">
    <property type="entry name" value="Aldehyde Dehydrogenase, Chain A, domain 1"/>
    <property type="match status" value="1"/>
</dbReference>